<name>A0A1H9Z7P0_9EURY</name>
<dbReference type="STRING" id="1353158.SAMN04488587_0915"/>
<dbReference type="AlphaFoldDB" id="A0A1H9Z7P0"/>
<dbReference type="InterPro" id="IPR011330">
    <property type="entry name" value="Glyco_hydro/deAcase_b/a-brl"/>
</dbReference>
<dbReference type="Proteomes" id="UP000243338">
    <property type="component" value="Unassembled WGS sequence"/>
</dbReference>
<organism evidence="1 2">
    <name type="scientific">Methanococcoides vulcani</name>
    <dbReference type="NCBI Taxonomy" id="1353158"/>
    <lineage>
        <taxon>Archaea</taxon>
        <taxon>Methanobacteriati</taxon>
        <taxon>Methanobacteriota</taxon>
        <taxon>Stenosarchaea group</taxon>
        <taxon>Methanomicrobia</taxon>
        <taxon>Methanosarcinales</taxon>
        <taxon>Methanosarcinaceae</taxon>
        <taxon>Methanococcoides</taxon>
    </lineage>
</organism>
<dbReference type="SUPFAM" id="SSF88713">
    <property type="entry name" value="Glycoside hydrolase/deacetylase"/>
    <property type="match status" value="1"/>
</dbReference>
<dbReference type="CDD" id="cd10931">
    <property type="entry name" value="CE4_u7"/>
    <property type="match status" value="1"/>
</dbReference>
<dbReference type="Gene3D" id="3.20.20.370">
    <property type="entry name" value="Glycoside hydrolase/deacetylase"/>
    <property type="match status" value="1"/>
</dbReference>
<accession>A0A1H9Z7P0</accession>
<evidence type="ECO:0008006" key="3">
    <source>
        <dbReference type="Google" id="ProtNLM"/>
    </source>
</evidence>
<protein>
    <recommendedName>
        <fullName evidence="3">Polysaccharide deacetylase</fullName>
    </recommendedName>
</protein>
<proteinExistence type="predicted"/>
<evidence type="ECO:0000313" key="1">
    <source>
        <dbReference type="EMBL" id="SES77474.1"/>
    </source>
</evidence>
<dbReference type="RefSeq" id="WP_244624818.1">
    <property type="nucleotide sequence ID" value="NZ_CAAGSJ010000001.1"/>
</dbReference>
<evidence type="ECO:0000313" key="2">
    <source>
        <dbReference type="Proteomes" id="UP000243338"/>
    </source>
</evidence>
<gene>
    <name evidence="1" type="ORF">SAMN04488587_0915</name>
</gene>
<dbReference type="GO" id="GO:0005975">
    <property type="term" value="P:carbohydrate metabolic process"/>
    <property type="evidence" value="ECO:0007669"/>
    <property type="project" value="InterPro"/>
</dbReference>
<keyword evidence="2" id="KW-1185">Reference proteome</keyword>
<dbReference type="EMBL" id="FOHQ01000002">
    <property type="protein sequence ID" value="SES77474.1"/>
    <property type="molecule type" value="Genomic_DNA"/>
</dbReference>
<reference evidence="2" key="1">
    <citation type="submission" date="2016-10" db="EMBL/GenBank/DDBJ databases">
        <authorList>
            <person name="Varghese N."/>
            <person name="Submissions S."/>
        </authorList>
    </citation>
    <scope>NUCLEOTIDE SEQUENCE [LARGE SCALE GENOMIC DNA]</scope>
    <source>
        <strain evidence="2">SLH 33</strain>
    </source>
</reference>
<sequence>MIPNHKLVEKLKGQTELWDLFTKKEEYNPLFLDEYERFPHYLSNNRDVFEPKVSRYLVDNGFKPEYPDGKKFAVCLTHDIDETHQDPLVCASISMRSAIKGNIRDAVDYLTYTVDKRKHPFRNFREIMELEEKYDAKSSFYFLALEPGEQDYNYELQTIRDDIRYIDSRGWEVGLHGGHASYNNYEDILKRKEKLETILGKSIIGYRNHFLRFKVPETWDMLSKAGFKYDTTFGYNDCAGFRNGMCHPFRPIDLKTGKESEIIEIPLTIMDCCLSNNYMRLDFNASWNLAKQLIDTVEKYNGVITILWHNIYMQDENLELYKKILKYCYEKDAWMTSGKEMYEWWSKL</sequence>